<protein>
    <submittedName>
        <fullName evidence="2">DMT family transporter</fullName>
    </submittedName>
</protein>
<proteinExistence type="predicted"/>
<name>A0ABY3X380_9GAMM</name>
<keyword evidence="1" id="KW-0812">Transmembrane</keyword>
<feature type="transmembrane region" description="Helical" evidence="1">
    <location>
        <begin position="123"/>
        <end position="141"/>
    </location>
</feature>
<evidence type="ECO:0000313" key="3">
    <source>
        <dbReference type="Proteomes" id="UP000829542"/>
    </source>
</evidence>
<evidence type="ECO:0000256" key="1">
    <source>
        <dbReference type="SAM" id="Phobius"/>
    </source>
</evidence>
<accession>A0ABY3X380</accession>
<feature type="transmembrane region" description="Helical" evidence="1">
    <location>
        <begin position="36"/>
        <end position="55"/>
    </location>
</feature>
<keyword evidence="1" id="KW-1133">Transmembrane helix</keyword>
<dbReference type="InterPro" id="IPR006750">
    <property type="entry name" value="YdcZ"/>
</dbReference>
<dbReference type="PANTHER" id="PTHR34821">
    <property type="entry name" value="INNER MEMBRANE PROTEIN YDCZ"/>
    <property type="match status" value="1"/>
</dbReference>
<feature type="transmembrane region" description="Helical" evidence="1">
    <location>
        <begin position="67"/>
        <end position="86"/>
    </location>
</feature>
<dbReference type="RefSeq" id="WP_242149780.1">
    <property type="nucleotide sequence ID" value="NZ_CP093379.1"/>
</dbReference>
<dbReference type="Proteomes" id="UP000829542">
    <property type="component" value="Chromosome"/>
</dbReference>
<organism evidence="2 3">
    <name type="scientific">Ignatzschineria rhizosphaerae</name>
    <dbReference type="NCBI Taxonomy" id="2923279"/>
    <lineage>
        <taxon>Bacteria</taxon>
        <taxon>Pseudomonadati</taxon>
        <taxon>Pseudomonadota</taxon>
        <taxon>Gammaproteobacteria</taxon>
        <taxon>Cardiobacteriales</taxon>
        <taxon>Ignatzschineriaceae</taxon>
        <taxon>Ignatzschineria</taxon>
    </lineage>
</organism>
<dbReference type="EMBL" id="CP093379">
    <property type="protein sequence ID" value="UNM96355.1"/>
    <property type="molecule type" value="Genomic_DNA"/>
</dbReference>
<keyword evidence="3" id="KW-1185">Reference proteome</keyword>
<keyword evidence="1" id="KW-0472">Membrane</keyword>
<evidence type="ECO:0000313" key="2">
    <source>
        <dbReference type="EMBL" id="UNM96355.1"/>
    </source>
</evidence>
<sequence length="142" mass="15007">MKIVMYLLALIAGTALSVEGAIYAELGKNIGQLESSLYNFVVGSVILGLLVLFAGKGNIGKITKLPKWMLMGGVLGTIYLTIIIILAPRLGLAITMIGVVAGQLLASMLIEHHGWLGSSIVRVNRYHVIALTALAAALLLLI</sequence>
<feature type="transmembrane region" description="Helical" evidence="1">
    <location>
        <begin position="92"/>
        <end position="111"/>
    </location>
</feature>
<dbReference type="Pfam" id="PF04657">
    <property type="entry name" value="DMT_YdcZ"/>
    <property type="match status" value="1"/>
</dbReference>
<dbReference type="PANTHER" id="PTHR34821:SF2">
    <property type="entry name" value="INNER MEMBRANE PROTEIN YDCZ"/>
    <property type="match status" value="1"/>
</dbReference>
<gene>
    <name evidence="2" type="ORF">MMG00_00255</name>
</gene>
<reference evidence="2 3" key="1">
    <citation type="submission" date="2022-03" db="EMBL/GenBank/DDBJ databases">
        <title>Ignatzschineria rhizosphaerae HR5S32.</title>
        <authorList>
            <person name="Sun J.Q."/>
            <person name="Feng J.Y."/>
        </authorList>
    </citation>
    <scope>NUCLEOTIDE SEQUENCE [LARGE SCALE GENOMIC DNA]</scope>
    <source>
        <strain evidence="2 3">HR5S32</strain>
    </source>
</reference>